<evidence type="ECO:0000313" key="6">
    <source>
        <dbReference type="Proteomes" id="UP000183868"/>
    </source>
</evidence>
<dbReference type="PROSITE" id="PS50846">
    <property type="entry name" value="HMA_2"/>
    <property type="match status" value="1"/>
</dbReference>
<accession>H1XRW8</accession>
<dbReference type="InterPro" id="IPR036188">
    <property type="entry name" value="FAD/NAD-bd_sf"/>
</dbReference>
<evidence type="ECO:0000256" key="1">
    <source>
        <dbReference type="ARBA" id="ARBA00022723"/>
    </source>
</evidence>
<dbReference type="PROSITE" id="PS01047">
    <property type="entry name" value="HMA_1"/>
    <property type="match status" value="1"/>
</dbReference>
<proteinExistence type="predicted"/>
<dbReference type="PaxDb" id="880073-Calab_2854"/>
<gene>
    <name evidence="3" type="ORF">Cabys_1706</name>
    <name evidence="4" type="ORF">Calab_2854</name>
</gene>
<dbReference type="Proteomes" id="UP000004671">
    <property type="component" value="Chromosome"/>
</dbReference>
<dbReference type="AlphaFoldDB" id="H1XRW8"/>
<dbReference type="CDD" id="cd00371">
    <property type="entry name" value="HMA"/>
    <property type="match status" value="1"/>
</dbReference>
<dbReference type="eggNOG" id="COG1249">
    <property type="taxonomic scope" value="Bacteria"/>
</dbReference>
<organism evidence="4 5">
    <name type="scientific">Caldithrix abyssi DSM 13497</name>
    <dbReference type="NCBI Taxonomy" id="880073"/>
    <lineage>
        <taxon>Bacteria</taxon>
        <taxon>Pseudomonadati</taxon>
        <taxon>Calditrichota</taxon>
        <taxon>Calditrichia</taxon>
        <taxon>Calditrichales</taxon>
        <taxon>Calditrichaceae</taxon>
        <taxon>Caldithrix</taxon>
    </lineage>
</organism>
<dbReference type="EMBL" id="CM001402">
    <property type="protein sequence ID" value="EHO42461.1"/>
    <property type="molecule type" value="Genomic_DNA"/>
</dbReference>
<sequence>MTIKRLKLKISGMTCEHCASSIEKSLVQAGVIEANISYLAKGGTVSIDLRKTTLDDVLAAVQSRGHYRVVDVLELNSGESSSARHLIIIGGGSAAFTAALQAHELGARVIAPEGGELIMQIAMGLKFEATVADLREMLHPYLTASEGVKLAAITFTKNLEQLSCCAT</sequence>
<feature type="domain" description="HMA" evidence="2">
    <location>
        <begin position="4"/>
        <end position="69"/>
    </location>
</feature>
<dbReference type="InterPro" id="IPR017969">
    <property type="entry name" value="Heavy-metal-associated_CS"/>
</dbReference>
<dbReference type="Gene3D" id="3.30.390.30">
    <property type="match status" value="1"/>
</dbReference>
<evidence type="ECO:0000313" key="3">
    <source>
        <dbReference type="EMBL" id="APF18455.1"/>
    </source>
</evidence>
<name>H1XRW8_CALAY</name>
<dbReference type="Pfam" id="PF00403">
    <property type="entry name" value="HMA"/>
    <property type="match status" value="1"/>
</dbReference>
<dbReference type="OrthoDB" id="9800167at2"/>
<dbReference type="InParanoid" id="H1XRW8"/>
<dbReference type="GO" id="GO:0046872">
    <property type="term" value="F:metal ion binding"/>
    <property type="evidence" value="ECO:0007669"/>
    <property type="project" value="UniProtKB-KW"/>
</dbReference>
<dbReference type="EMBL" id="CP018099">
    <property type="protein sequence ID" value="APF18455.1"/>
    <property type="molecule type" value="Genomic_DNA"/>
</dbReference>
<dbReference type="InterPro" id="IPR004099">
    <property type="entry name" value="Pyr_nucl-diS_OxRdtase_dimer"/>
</dbReference>
<dbReference type="SUPFAM" id="SSF55008">
    <property type="entry name" value="HMA, heavy metal-associated domain"/>
    <property type="match status" value="1"/>
</dbReference>
<dbReference type="KEGG" id="caby:Cabys_1706"/>
<dbReference type="InterPro" id="IPR016156">
    <property type="entry name" value="FAD/NAD-linked_Rdtase_dimer_sf"/>
</dbReference>
<reference evidence="4 5" key="1">
    <citation type="submission" date="2011-09" db="EMBL/GenBank/DDBJ databases">
        <title>The permanent draft genome of Caldithrix abyssi DSM 13497.</title>
        <authorList>
            <consortium name="US DOE Joint Genome Institute (JGI-PGF)"/>
            <person name="Lucas S."/>
            <person name="Han J."/>
            <person name="Lapidus A."/>
            <person name="Bruce D."/>
            <person name="Goodwin L."/>
            <person name="Pitluck S."/>
            <person name="Peters L."/>
            <person name="Kyrpides N."/>
            <person name="Mavromatis K."/>
            <person name="Ivanova N."/>
            <person name="Mikhailova N."/>
            <person name="Chertkov O."/>
            <person name="Detter J.C."/>
            <person name="Tapia R."/>
            <person name="Han C."/>
            <person name="Land M."/>
            <person name="Hauser L."/>
            <person name="Markowitz V."/>
            <person name="Cheng J.-F."/>
            <person name="Hugenholtz P."/>
            <person name="Woyke T."/>
            <person name="Wu D."/>
            <person name="Spring S."/>
            <person name="Brambilla E."/>
            <person name="Klenk H.-P."/>
            <person name="Eisen J.A."/>
        </authorList>
    </citation>
    <scope>NUCLEOTIDE SEQUENCE [LARGE SCALE GENOMIC DNA]</scope>
    <source>
        <strain evidence="4 5">DSM 13497</strain>
    </source>
</reference>
<dbReference type="STRING" id="880073.Cabys_1706"/>
<keyword evidence="5" id="KW-1185">Reference proteome</keyword>
<dbReference type="eggNOG" id="COG2608">
    <property type="taxonomic scope" value="Bacteria"/>
</dbReference>
<evidence type="ECO:0000313" key="4">
    <source>
        <dbReference type="EMBL" id="EHO42461.1"/>
    </source>
</evidence>
<dbReference type="RefSeq" id="WP_006929802.1">
    <property type="nucleotide sequence ID" value="NZ_CM001402.1"/>
</dbReference>
<dbReference type="Gene3D" id="3.30.70.100">
    <property type="match status" value="1"/>
</dbReference>
<dbReference type="SUPFAM" id="SSF55424">
    <property type="entry name" value="FAD/NAD-linked reductases, dimerisation (C-terminal) domain"/>
    <property type="match status" value="1"/>
</dbReference>
<dbReference type="InterPro" id="IPR036163">
    <property type="entry name" value="HMA_dom_sf"/>
</dbReference>
<dbReference type="Proteomes" id="UP000183868">
    <property type="component" value="Chromosome"/>
</dbReference>
<reference evidence="3 6" key="2">
    <citation type="submission" date="2016-11" db="EMBL/GenBank/DDBJ databases">
        <title>Genomic analysis of Caldithrix abyssi and proposal of a novel bacterial phylum Caldithrichaeota.</title>
        <authorList>
            <person name="Kublanov I."/>
            <person name="Sigalova O."/>
            <person name="Gavrilov S."/>
            <person name="Lebedinsky A."/>
            <person name="Ivanova N."/>
            <person name="Daum C."/>
            <person name="Reddy T."/>
            <person name="Klenk H.P."/>
            <person name="Goker M."/>
            <person name="Reva O."/>
            <person name="Miroshnichenko M."/>
            <person name="Kyprides N."/>
            <person name="Woyke T."/>
            <person name="Gelfand M."/>
        </authorList>
    </citation>
    <scope>NUCLEOTIDE SEQUENCE [LARGE SCALE GENOMIC DNA]</scope>
    <source>
        <strain evidence="3 6">LF13</strain>
    </source>
</reference>
<protein>
    <submittedName>
        <fullName evidence="4">Pyridine nucleotide-disulfide oxidoreductase dimerization region</fullName>
    </submittedName>
    <submittedName>
        <fullName evidence="3">Pyridine nucleotide-disulfide oxidoreductase, dimerization domain</fullName>
    </submittedName>
</protein>
<evidence type="ECO:0000259" key="2">
    <source>
        <dbReference type="PROSITE" id="PS50846"/>
    </source>
</evidence>
<evidence type="ECO:0000313" key="5">
    <source>
        <dbReference type="Proteomes" id="UP000004671"/>
    </source>
</evidence>
<dbReference type="InterPro" id="IPR006121">
    <property type="entry name" value="HMA_dom"/>
</dbReference>
<dbReference type="HOGENOM" id="CLU_1591523_0_0_0"/>
<keyword evidence="1" id="KW-0479">Metal-binding</keyword>
<dbReference type="SUPFAM" id="SSF51905">
    <property type="entry name" value="FAD/NAD(P)-binding domain"/>
    <property type="match status" value="1"/>
</dbReference>
<dbReference type="Pfam" id="PF02852">
    <property type="entry name" value="Pyr_redox_dim"/>
    <property type="match status" value="1"/>
</dbReference>